<dbReference type="GO" id="GO:0043565">
    <property type="term" value="F:sequence-specific DNA binding"/>
    <property type="evidence" value="ECO:0007669"/>
    <property type="project" value="InterPro"/>
</dbReference>
<sequence length="328" mass="38423">MDYMTVKEAGEKWGLGSRIVTLYCAEGKINGAVKKGNLWLIPEDAVKPEDRRRKKASIKEETGSAVSQDIYDLYEQSKHQDSWPFESLYENKELFAQIIKHFPYPLHICAPDGTMLFANEAFFEFVKSPTRELIKGNNIRNNPNLDRWGVKDFVRRSYQGEIVHAYDLRVPLQELIEKYSGNAELLSESLYHNMTAFPIRDAHHKIAYIVTVFTTSRYYQGRDEVIRGKEYIDEHWKEEFDIDKLSGIVHMSRYHYTRLFKQHTGITPYTYYQDVKISKLKEKLCDINLSITQVFDECCVDYNGNISKKFKQKIGMTPSQYRAMMTQK</sequence>
<evidence type="ECO:0000256" key="2">
    <source>
        <dbReference type="ARBA" id="ARBA00023125"/>
    </source>
</evidence>
<keyword evidence="3" id="KW-0804">Transcription</keyword>
<comment type="caution">
    <text evidence="5">The sequence shown here is derived from an EMBL/GenBank/DDBJ whole genome shotgun (WGS) entry which is preliminary data.</text>
</comment>
<dbReference type="InterPro" id="IPR035965">
    <property type="entry name" value="PAS-like_dom_sf"/>
</dbReference>
<evidence type="ECO:0000259" key="4">
    <source>
        <dbReference type="PROSITE" id="PS01124"/>
    </source>
</evidence>
<reference evidence="5 6" key="1">
    <citation type="submission" date="2015-12" db="EMBL/GenBank/DDBJ databases">
        <title>Draft Genome Sequence of Desulfitobacterium hafniense Strain DH, a Sulfate-reducing Bacterium Isolated from Paddy Soils.</title>
        <authorList>
            <person name="Bao P."/>
            <person name="Zhang X."/>
            <person name="Li G."/>
        </authorList>
    </citation>
    <scope>NUCLEOTIDE SEQUENCE [LARGE SCALE GENOMIC DNA]</scope>
    <source>
        <strain evidence="5 6">DH</strain>
    </source>
</reference>
<protein>
    <submittedName>
        <fullName evidence="5">AraC family transcriptional regulator</fullName>
    </submittedName>
</protein>
<name>A0A0W1JM61_DESHA</name>
<dbReference type="GO" id="GO:0003700">
    <property type="term" value="F:DNA-binding transcription factor activity"/>
    <property type="evidence" value="ECO:0007669"/>
    <property type="project" value="InterPro"/>
</dbReference>
<dbReference type="Gene3D" id="3.30.450.20">
    <property type="entry name" value="PAS domain"/>
    <property type="match status" value="1"/>
</dbReference>
<dbReference type="SUPFAM" id="SSF55785">
    <property type="entry name" value="PYP-like sensor domain (PAS domain)"/>
    <property type="match status" value="1"/>
</dbReference>
<dbReference type="PANTHER" id="PTHR43280:SF28">
    <property type="entry name" value="HTH-TYPE TRANSCRIPTIONAL ACTIVATOR RHAS"/>
    <property type="match status" value="1"/>
</dbReference>
<dbReference type="Proteomes" id="UP000054623">
    <property type="component" value="Unassembled WGS sequence"/>
</dbReference>
<feature type="domain" description="HTH araC/xylS-type" evidence="4">
    <location>
        <begin position="226"/>
        <end position="324"/>
    </location>
</feature>
<dbReference type="PROSITE" id="PS01124">
    <property type="entry name" value="HTH_ARAC_FAMILY_2"/>
    <property type="match status" value="1"/>
</dbReference>
<evidence type="ECO:0000313" key="5">
    <source>
        <dbReference type="EMBL" id="KTE92637.1"/>
    </source>
</evidence>
<dbReference type="InterPro" id="IPR018060">
    <property type="entry name" value="HTH_AraC"/>
</dbReference>
<keyword evidence="1" id="KW-0805">Transcription regulation</keyword>
<dbReference type="SUPFAM" id="SSF46689">
    <property type="entry name" value="Homeodomain-like"/>
    <property type="match status" value="1"/>
</dbReference>
<evidence type="ECO:0000313" key="6">
    <source>
        <dbReference type="Proteomes" id="UP000054623"/>
    </source>
</evidence>
<dbReference type="OrthoDB" id="324626at2"/>
<gene>
    <name evidence="5" type="ORF">AT727_18175</name>
</gene>
<dbReference type="SMART" id="SM00342">
    <property type="entry name" value="HTH_ARAC"/>
    <property type="match status" value="1"/>
</dbReference>
<dbReference type="AlphaFoldDB" id="A0A0W1JM61"/>
<dbReference type="InterPro" id="IPR009057">
    <property type="entry name" value="Homeodomain-like_sf"/>
</dbReference>
<dbReference type="PANTHER" id="PTHR43280">
    <property type="entry name" value="ARAC-FAMILY TRANSCRIPTIONAL REGULATOR"/>
    <property type="match status" value="1"/>
</dbReference>
<accession>A0A0W1JM61</accession>
<dbReference type="Gene3D" id="1.10.10.60">
    <property type="entry name" value="Homeodomain-like"/>
    <property type="match status" value="1"/>
</dbReference>
<dbReference type="EMBL" id="LOCK01000012">
    <property type="protein sequence ID" value="KTE92637.1"/>
    <property type="molecule type" value="Genomic_DNA"/>
</dbReference>
<proteinExistence type="predicted"/>
<evidence type="ECO:0000256" key="1">
    <source>
        <dbReference type="ARBA" id="ARBA00023015"/>
    </source>
</evidence>
<dbReference type="Pfam" id="PF12833">
    <property type="entry name" value="HTH_18"/>
    <property type="match status" value="1"/>
</dbReference>
<evidence type="ECO:0000256" key="3">
    <source>
        <dbReference type="ARBA" id="ARBA00023163"/>
    </source>
</evidence>
<keyword evidence="2" id="KW-0238">DNA-binding</keyword>
<organism evidence="5 6">
    <name type="scientific">Desulfitobacterium hafniense</name>
    <name type="common">Desulfitobacterium frappieri</name>
    <dbReference type="NCBI Taxonomy" id="49338"/>
    <lineage>
        <taxon>Bacteria</taxon>
        <taxon>Bacillati</taxon>
        <taxon>Bacillota</taxon>
        <taxon>Clostridia</taxon>
        <taxon>Eubacteriales</taxon>
        <taxon>Desulfitobacteriaceae</taxon>
        <taxon>Desulfitobacterium</taxon>
    </lineage>
</organism>